<dbReference type="AlphaFoldDB" id="A0A425ASB6"/>
<evidence type="ECO:0000256" key="1">
    <source>
        <dbReference type="SAM" id="MobiDB-lite"/>
    </source>
</evidence>
<sequence length="67" mass="7757">MKFQIPACAGMTAQKLRNEKQPKPDKSDSRLRGNDGILSFRLCFLFSVFEGIMGNKPYFRRHFQFGV</sequence>
<comment type="caution">
    <text evidence="2">The sequence shown here is derived from an EMBL/GenBank/DDBJ whole genome shotgun (WGS) entry which is preliminary data.</text>
</comment>
<evidence type="ECO:0000313" key="2">
    <source>
        <dbReference type="EMBL" id="RQJ68838.1"/>
    </source>
</evidence>
<proteinExistence type="predicted"/>
<evidence type="ECO:0000313" key="3">
    <source>
        <dbReference type="Proteomes" id="UP000283829"/>
    </source>
</evidence>
<organism evidence="2 3">
    <name type="scientific">Neisseria meningitidis</name>
    <dbReference type="NCBI Taxonomy" id="487"/>
    <lineage>
        <taxon>Bacteria</taxon>
        <taxon>Pseudomonadati</taxon>
        <taxon>Pseudomonadota</taxon>
        <taxon>Betaproteobacteria</taxon>
        <taxon>Neisseriales</taxon>
        <taxon>Neisseriaceae</taxon>
        <taxon>Neisseria</taxon>
    </lineage>
</organism>
<reference evidence="2 3" key="1">
    <citation type="submission" date="2017-09" db="EMBL/GenBank/DDBJ databases">
        <title>Phenotypic and genotypic characterization of Colombian isolates of Neisseria meningitidis recovered from invasive disease.</title>
        <authorList>
            <person name="Duarte C."/>
            <person name="Gabastou J.M."/>
            <person name="Moreno J."/>
        </authorList>
    </citation>
    <scope>NUCLEOTIDE SEQUENCE [LARGE SCALE GENOMIC DNA]</scope>
    <source>
        <strain evidence="2 3">INS-Nm1124</strain>
    </source>
</reference>
<protein>
    <submittedName>
        <fullName evidence="2">Uncharacterized protein</fullName>
    </submittedName>
</protein>
<accession>A0A425ASB6</accession>
<feature type="region of interest" description="Disordered" evidence="1">
    <location>
        <begin position="14"/>
        <end position="33"/>
    </location>
</feature>
<dbReference type="Proteomes" id="UP000283829">
    <property type="component" value="Unassembled WGS sequence"/>
</dbReference>
<dbReference type="EMBL" id="NWXB01000001">
    <property type="protein sequence ID" value="RQJ68838.1"/>
    <property type="molecule type" value="Genomic_DNA"/>
</dbReference>
<feature type="compositionally biased region" description="Basic and acidic residues" evidence="1">
    <location>
        <begin position="16"/>
        <end position="33"/>
    </location>
</feature>
<name>A0A425ASB6_NEIME</name>
<gene>
    <name evidence="2" type="ORF">COI09_01075</name>
</gene>